<gene>
    <name evidence="1" type="ORF">BT96DRAFT_1001469</name>
</gene>
<accession>A0A6A4H0K1</accession>
<keyword evidence="2" id="KW-1185">Reference proteome</keyword>
<proteinExistence type="predicted"/>
<evidence type="ECO:0000313" key="1">
    <source>
        <dbReference type="EMBL" id="KAE9391296.1"/>
    </source>
</evidence>
<organism evidence="1 2">
    <name type="scientific">Gymnopus androsaceus JB14</name>
    <dbReference type="NCBI Taxonomy" id="1447944"/>
    <lineage>
        <taxon>Eukaryota</taxon>
        <taxon>Fungi</taxon>
        <taxon>Dikarya</taxon>
        <taxon>Basidiomycota</taxon>
        <taxon>Agaricomycotina</taxon>
        <taxon>Agaricomycetes</taxon>
        <taxon>Agaricomycetidae</taxon>
        <taxon>Agaricales</taxon>
        <taxon>Marasmiineae</taxon>
        <taxon>Omphalotaceae</taxon>
        <taxon>Gymnopus</taxon>
    </lineage>
</organism>
<dbReference type="AlphaFoldDB" id="A0A6A4H0K1"/>
<protein>
    <submittedName>
        <fullName evidence="1">Uncharacterized protein</fullName>
    </submittedName>
</protein>
<evidence type="ECO:0000313" key="2">
    <source>
        <dbReference type="Proteomes" id="UP000799118"/>
    </source>
</evidence>
<dbReference type="Proteomes" id="UP000799118">
    <property type="component" value="Unassembled WGS sequence"/>
</dbReference>
<reference evidence="1" key="1">
    <citation type="journal article" date="2019" name="Environ. Microbiol.">
        <title>Fungal ecological strategies reflected in gene transcription - a case study of two litter decomposers.</title>
        <authorList>
            <person name="Barbi F."/>
            <person name="Kohler A."/>
            <person name="Barry K."/>
            <person name="Baskaran P."/>
            <person name="Daum C."/>
            <person name="Fauchery L."/>
            <person name="Ihrmark K."/>
            <person name="Kuo A."/>
            <person name="LaButti K."/>
            <person name="Lipzen A."/>
            <person name="Morin E."/>
            <person name="Grigoriev I.V."/>
            <person name="Henrissat B."/>
            <person name="Lindahl B."/>
            <person name="Martin F."/>
        </authorList>
    </citation>
    <scope>NUCLEOTIDE SEQUENCE</scope>
    <source>
        <strain evidence="1">JB14</strain>
    </source>
</reference>
<name>A0A6A4H0K1_9AGAR</name>
<sequence>MDTGAFINVTATNNCKVCGDSNLYLLTSAWNGSTYSVFVSSSSVDSSSPTSVSVAKAITTSSVSSSIAVTSTLTSVACSTLNTTFAVATGSSFNGWTLSQSLTGQNLINYFATLSSNDSGVVNYINNLICTDSDGNVIM</sequence>
<dbReference type="EMBL" id="ML769629">
    <property type="protein sequence ID" value="KAE9391296.1"/>
    <property type="molecule type" value="Genomic_DNA"/>
</dbReference>